<proteinExistence type="predicted"/>
<evidence type="ECO:0000313" key="2">
    <source>
        <dbReference type="EMBL" id="TKV70962.1"/>
    </source>
</evidence>
<evidence type="ECO:0000256" key="1">
    <source>
        <dbReference type="SAM" id="MobiDB-lite"/>
    </source>
</evidence>
<organism evidence="2 3">
    <name type="scientific">Bradyrhizobium elkanii</name>
    <dbReference type="NCBI Taxonomy" id="29448"/>
    <lineage>
        <taxon>Bacteria</taxon>
        <taxon>Pseudomonadati</taxon>
        <taxon>Pseudomonadota</taxon>
        <taxon>Alphaproteobacteria</taxon>
        <taxon>Hyphomicrobiales</taxon>
        <taxon>Nitrobacteraceae</taxon>
        <taxon>Bradyrhizobium</taxon>
    </lineage>
</organism>
<dbReference type="AlphaFoldDB" id="A0A4U6RCZ9"/>
<protein>
    <submittedName>
        <fullName evidence="2">Uncharacterized protein</fullName>
    </submittedName>
</protein>
<sequence length="96" mass="10170">MIASTCDPSSAQQAPRKVGILVNGSPSPLFDSIKKNLLSDFADRGYLEGRDIVIEPRFADSKLERLPALAGGPGRGRRDPTLALEARGQGPAVSSH</sequence>
<feature type="region of interest" description="Disordered" evidence="1">
    <location>
        <begin position="65"/>
        <end position="96"/>
    </location>
</feature>
<dbReference type="Proteomes" id="UP000305095">
    <property type="component" value="Unassembled WGS sequence"/>
</dbReference>
<reference evidence="2 3" key="1">
    <citation type="submission" date="2019-05" db="EMBL/GenBank/DDBJ databases">
        <title>Draft Genome of Bradyrhizobium elkanii strain SEMIA 938, Used in Commercial Inoculants for Lupinus spp. in Brazil.</title>
        <authorList>
            <person name="Hungria M."/>
            <person name="Delamuta J.R.M."/>
            <person name="Ribeiro R.A."/>
            <person name="Nogueira M.A."/>
        </authorList>
    </citation>
    <scope>NUCLEOTIDE SEQUENCE [LARGE SCALE GENOMIC DNA]</scope>
    <source>
        <strain evidence="2 3">Semia 938</strain>
    </source>
</reference>
<comment type="caution">
    <text evidence="2">The sequence shown here is derived from an EMBL/GenBank/DDBJ whole genome shotgun (WGS) entry which is preliminary data.</text>
</comment>
<name>A0A4U6RCZ9_BRAEL</name>
<gene>
    <name evidence="2" type="ORF">FDV58_40660</name>
</gene>
<dbReference type="EMBL" id="SZZP01000053">
    <property type="protein sequence ID" value="TKV70962.1"/>
    <property type="molecule type" value="Genomic_DNA"/>
</dbReference>
<accession>A0A4U6RCZ9</accession>
<dbReference type="Gene3D" id="3.40.50.2300">
    <property type="match status" value="1"/>
</dbReference>
<evidence type="ECO:0000313" key="3">
    <source>
        <dbReference type="Proteomes" id="UP000305095"/>
    </source>
</evidence>
<dbReference type="RefSeq" id="WP_137484056.1">
    <property type="nucleotide sequence ID" value="NZ_SZZP01000053.1"/>
</dbReference>